<name>A0A3G5AC27_9VIRU</name>
<sequence length="44" mass="5346">MAYFPEYWFEKSTNDITLKTLLNDAMNDPNLAKFIYQNYKKFCD</sequence>
<protein>
    <submittedName>
        <fullName evidence="1">Uncharacterized protein</fullName>
    </submittedName>
</protein>
<proteinExistence type="predicted"/>
<dbReference type="EMBL" id="MK072421">
    <property type="protein sequence ID" value="AYV84786.1"/>
    <property type="molecule type" value="Genomic_DNA"/>
</dbReference>
<evidence type="ECO:0000313" key="1">
    <source>
        <dbReference type="EMBL" id="AYV84786.1"/>
    </source>
</evidence>
<organism evidence="1">
    <name type="scientific">Hyperionvirus sp</name>
    <dbReference type="NCBI Taxonomy" id="2487770"/>
    <lineage>
        <taxon>Viruses</taxon>
        <taxon>Varidnaviria</taxon>
        <taxon>Bamfordvirae</taxon>
        <taxon>Nucleocytoviricota</taxon>
        <taxon>Megaviricetes</taxon>
        <taxon>Imitervirales</taxon>
        <taxon>Mimiviridae</taxon>
        <taxon>Klosneuvirinae</taxon>
    </lineage>
</organism>
<gene>
    <name evidence="1" type="ORF">Hyperionvirus39_6</name>
</gene>
<reference evidence="1" key="1">
    <citation type="submission" date="2018-10" db="EMBL/GenBank/DDBJ databases">
        <title>Hidden diversity of soil giant viruses.</title>
        <authorList>
            <person name="Schulz F."/>
            <person name="Alteio L."/>
            <person name="Goudeau D."/>
            <person name="Ryan E.M."/>
            <person name="Malmstrom R.R."/>
            <person name="Blanchard J."/>
            <person name="Woyke T."/>
        </authorList>
    </citation>
    <scope>NUCLEOTIDE SEQUENCE</scope>
    <source>
        <strain evidence="1">HYV1</strain>
    </source>
</reference>
<accession>A0A3G5AC27</accession>